<name>A0ACC1IAL3_9FUNG</name>
<dbReference type="EMBL" id="JANBPG010001592">
    <property type="protein sequence ID" value="KAJ1889189.1"/>
    <property type="molecule type" value="Genomic_DNA"/>
</dbReference>
<evidence type="ECO:0000313" key="1">
    <source>
        <dbReference type="EMBL" id="KAJ1889189.1"/>
    </source>
</evidence>
<gene>
    <name evidence="1" type="ORF">LPJ66_008168</name>
</gene>
<evidence type="ECO:0000313" key="2">
    <source>
        <dbReference type="Proteomes" id="UP001150581"/>
    </source>
</evidence>
<sequence>MVVVTDKEKKKLAEKHNKMLAELAKQPDNSTCADCGASGKYNAFKSRSPLHKMAQMPSSNSKH</sequence>
<comment type="caution">
    <text evidence="1">The sequence shown here is derived from an EMBL/GenBank/DDBJ whole genome shotgun (WGS) entry which is preliminary data.</text>
</comment>
<keyword evidence="2" id="KW-1185">Reference proteome</keyword>
<protein>
    <submittedName>
        <fullName evidence="1">Uncharacterized protein</fullName>
    </submittedName>
</protein>
<proteinExistence type="predicted"/>
<dbReference type="Proteomes" id="UP001150581">
    <property type="component" value="Unassembled WGS sequence"/>
</dbReference>
<organism evidence="1 2">
    <name type="scientific">Kickxella alabastrina</name>
    <dbReference type="NCBI Taxonomy" id="61397"/>
    <lineage>
        <taxon>Eukaryota</taxon>
        <taxon>Fungi</taxon>
        <taxon>Fungi incertae sedis</taxon>
        <taxon>Zoopagomycota</taxon>
        <taxon>Kickxellomycotina</taxon>
        <taxon>Kickxellomycetes</taxon>
        <taxon>Kickxellales</taxon>
        <taxon>Kickxellaceae</taxon>
        <taxon>Kickxella</taxon>
    </lineage>
</organism>
<reference evidence="1" key="1">
    <citation type="submission" date="2022-07" db="EMBL/GenBank/DDBJ databases">
        <title>Phylogenomic reconstructions and comparative analyses of Kickxellomycotina fungi.</title>
        <authorList>
            <person name="Reynolds N.K."/>
            <person name="Stajich J.E."/>
            <person name="Barry K."/>
            <person name="Grigoriev I.V."/>
            <person name="Crous P."/>
            <person name="Smith M.E."/>
        </authorList>
    </citation>
    <scope>NUCLEOTIDE SEQUENCE</scope>
    <source>
        <strain evidence="1">Benny 63K</strain>
    </source>
</reference>
<accession>A0ACC1IAL3</accession>